<organism evidence="4 5">
    <name type="scientific">Kingdonia uniflora</name>
    <dbReference type="NCBI Taxonomy" id="39325"/>
    <lineage>
        <taxon>Eukaryota</taxon>
        <taxon>Viridiplantae</taxon>
        <taxon>Streptophyta</taxon>
        <taxon>Embryophyta</taxon>
        <taxon>Tracheophyta</taxon>
        <taxon>Spermatophyta</taxon>
        <taxon>Magnoliopsida</taxon>
        <taxon>Ranunculales</taxon>
        <taxon>Circaeasteraceae</taxon>
        <taxon>Kingdonia</taxon>
    </lineage>
</organism>
<keyword evidence="5" id="KW-1185">Reference proteome</keyword>
<keyword evidence="2" id="KW-0812">Transmembrane</keyword>
<reference evidence="4 5" key="1">
    <citation type="journal article" date="2020" name="IScience">
        <title>Genome Sequencing of the Endangered Kingdonia uniflora (Circaeasteraceae, Ranunculales) Reveals Potential Mechanisms of Evolutionary Specialization.</title>
        <authorList>
            <person name="Sun Y."/>
            <person name="Deng T."/>
            <person name="Zhang A."/>
            <person name="Moore M.J."/>
            <person name="Landis J.B."/>
            <person name="Lin N."/>
            <person name="Zhang H."/>
            <person name="Zhang X."/>
            <person name="Huang J."/>
            <person name="Zhang X."/>
            <person name="Sun H."/>
            <person name="Wang H."/>
        </authorList>
    </citation>
    <scope>NUCLEOTIDE SEQUENCE [LARGE SCALE GENOMIC DNA]</scope>
    <source>
        <strain evidence="4">TB1705</strain>
        <tissue evidence="4">Leaf</tissue>
    </source>
</reference>
<accession>A0A7J7M5E6</accession>
<feature type="compositionally biased region" description="Polar residues" evidence="1">
    <location>
        <begin position="969"/>
        <end position="986"/>
    </location>
</feature>
<feature type="transmembrane region" description="Helical" evidence="2">
    <location>
        <begin position="830"/>
        <end position="849"/>
    </location>
</feature>
<keyword evidence="2" id="KW-0472">Membrane</keyword>
<gene>
    <name evidence="4" type="ORF">GIB67_002868</name>
</gene>
<evidence type="ECO:0000313" key="4">
    <source>
        <dbReference type="EMBL" id="KAF6150086.1"/>
    </source>
</evidence>
<feature type="region of interest" description="Disordered" evidence="1">
    <location>
        <begin position="969"/>
        <end position="1042"/>
    </location>
</feature>
<dbReference type="Proteomes" id="UP000541444">
    <property type="component" value="Unassembled WGS sequence"/>
</dbReference>
<feature type="transmembrane region" description="Helical" evidence="2">
    <location>
        <begin position="604"/>
        <end position="627"/>
    </location>
</feature>
<evidence type="ECO:0000256" key="1">
    <source>
        <dbReference type="SAM" id="MobiDB-lite"/>
    </source>
</evidence>
<evidence type="ECO:0008006" key="6">
    <source>
        <dbReference type="Google" id="ProtNLM"/>
    </source>
</evidence>
<comment type="caution">
    <text evidence="4">The sequence shown here is derived from an EMBL/GenBank/DDBJ whole genome shotgun (WGS) entry which is preliminary data.</text>
</comment>
<feature type="chain" id="PRO_5029447001" description="Transmembrane protein" evidence="3">
    <location>
        <begin position="26"/>
        <end position="1042"/>
    </location>
</feature>
<feature type="transmembrane region" description="Helical" evidence="2">
    <location>
        <begin position="861"/>
        <end position="878"/>
    </location>
</feature>
<feature type="compositionally biased region" description="Basic and acidic residues" evidence="1">
    <location>
        <begin position="990"/>
        <end position="1013"/>
    </location>
</feature>
<keyword evidence="3" id="KW-0732">Signal</keyword>
<proteinExistence type="predicted"/>
<feature type="transmembrane region" description="Helical" evidence="2">
    <location>
        <begin position="569"/>
        <end position="592"/>
    </location>
</feature>
<evidence type="ECO:0000256" key="3">
    <source>
        <dbReference type="SAM" id="SignalP"/>
    </source>
</evidence>
<dbReference type="OrthoDB" id="1936312at2759"/>
<sequence>MGLIKLFQVCICLLLVVLLQTVVESVILVRFDRAPPARSKVSTAVFRFSVLRPDGSSPCKKDHECSLYCEVDGQTLRHCPISSVILKNLTGNQEHYFLLNVTTSDGERTSANYKWFIDTIPPTASIVSERTYTNAAESVINITFSEACIRQGGFKCVNSSSCDVLVNGPAYVNVSTLRMVEPDIKYSLVIVFSSKSTYGRVVIAMADRFCTDQAGNPFARTDSSVLIIHFDRRPVQVDMWTSVPSYELKIRKVPRTVLATNKLEDLNFFLDFNDSIMNSTKEIQSVLHANSGKFIPIHSKSQGNSKFAFRLRNVSKIEIITTKLQFASIIGRFIEISKELYSLTVMGTSHSVVVSVCVPEGKVNDVAGNLNFASNRIEVKQYSSPAISVALHSFVTAGLLATSLAAAVLSLSSTNLGAIEALTSGTTSVVVSDPSMNLLGMVGHLQVFVLSDWISAHLPIEYSETIKGLRWLIPREKIPWKKTQTSLWYNYDSSLGSNDKLLVKPTESVSGITSFHGHHNVSMRNIQYGLPLDSNEYLTYFLREEPLSALNVVKEMENYTGWQDLEMNLFWLGIGGGGLLVTHFLILAFLRWRTRTAVHVTLSFPRFVYFLLILMLPCISQSSAFVIKGGTTGGIITGALLLAIPAALILSVSLFLIVAIFTSGFVQYKEIRHMGIPEPWHAKIVGFLAGRATTGKWFYFEGLPLSFLPRFGFLFEDKKGPPVIIKVDHNDPNNVPKWIENGQTGIGRMRAVNFGDNIEETKIPESKKVIGCARSSYSVLDLLRRVGLGIISGIYSSRRPSQSILALVLTVFQLFYLFTLKPYISRGIHAVESVSLLCEAAMFGLAIYIYDVNMSNEVKHVGFLMLALLLIIFVSQLVNEWYALIRCLFRLSQSRKPSFKLGLKFLAKGLILPFLPRKYWSRFVPGSSQPRTGLVPGLPQSSETELGMRQDLVSAMTATIVPILSPGSPSVTNARATSPTAQTSMGMRSMDLDQQKGTKLGSRSELRKLRDLARASFSGSSKVEEGNCSYSPQEQCNLDRSF</sequence>
<dbReference type="EMBL" id="JACGCM010001763">
    <property type="protein sequence ID" value="KAF6150086.1"/>
    <property type="molecule type" value="Genomic_DNA"/>
</dbReference>
<keyword evidence="2" id="KW-1133">Transmembrane helix</keyword>
<dbReference type="PANTHER" id="PTHR34677">
    <property type="match status" value="1"/>
</dbReference>
<evidence type="ECO:0000256" key="2">
    <source>
        <dbReference type="SAM" id="Phobius"/>
    </source>
</evidence>
<feature type="compositionally biased region" description="Polar residues" evidence="1">
    <location>
        <begin position="1028"/>
        <end position="1042"/>
    </location>
</feature>
<protein>
    <recommendedName>
        <fullName evidence="6">Transmembrane protein</fullName>
    </recommendedName>
</protein>
<evidence type="ECO:0000313" key="5">
    <source>
        <dbReference type="Proteomes" id="UP000541444"/>
    </source>
</evidence>
<dbReference type="PANTHER" id="PTHR34677:SF3">
    <property type="entry name" value="BACTERIAL IG-LIKE DOMAIN-CONTAINING PROTEIN"/>
    <property type="match status" value="1"/>
</dbReference>
<name>A0A7J7M5E6_9MAGN</name>
<feature type="transmembrane region" description="Helical" evidence="2">
    <location>
        <begin position="804"/>
        <end position="824"/>
    </location>
</feature>
<dbReference type="AlphaFoldDB" id="A0A7J7M5E6"/>
<feature type="transmembrane region" description="Helical" evidence="2">
    <location>
        <begin position="639"/>
        <end position="666"/>
    </location>
</feature>
<feature type="signal peptide" evidence="3">
    <location>
        <begin position="1"/>
        <end position="25"/>
    </location>
</feature>